<dbReference type="InterPro" id="IPR029044">
    <property type="entry name" value="Nucleotide-diphossugar_trans"/>
</dbReference>
<evidence type="ECO:0000313" key="2">
    <source>
        <dbReference type="Proteomes" id="UP000178797"/>
    </source>
</evidence>
<evidence type="ECO:0000313" key="1">
    <source>
        <dbReference type="EMBL" id="OGL46127.1"/>
    </source>
</evidence>
<dbReference type="EMBL" id="MGDE01000104">
    <property type="protein sequence ID" value="OGL46127.1"/>
    <property type="molecule type" value="Genomic_DNA"/>
</dbReference>
<sequence length="249" mass="28689">MRKLVACLACRNQGTRLYGKPLQNLDIEKRLTVLEYMIASVRTYGVVSDIILGISEGPDNIVFKDVANRNGVDFIVGSEEDVLQRLIQCCEKVNGTDIFRLTTESPFTYFEAIDKAWDEHVGESRALTALDHLPDGSGFEIISLEAYKRSWERGQRKHRSELCSLYIRENKNEFNIGYVEVPQEIRRRDIRLTIDYPEDLVLCRAVYQELKNYAPRIPLKQIIDFIDSNPQLKAFVDPYVEGGLKTMYL</sequence>
<dbReference type="Proteomes" id="UP000178797">
    <property type="component" value="Unassembled WGS sequence"/>
</dbReference>
<dbReference type="GO" id="GO:0016779">
    <property type="term" value="F:nucleotidyltransferase activity"/>
    <property type="evidence" value="ECO:0007669"/>
    <property type="project" value="UniProtKB-KW"/>
</dbReference>
<dbReference type="AlphaFoldDB" id="A0A1F7RZ54"/>
<keyword evidence="1" id="KW-0548">Nucleotidyltransferase</keyword>
<keyword evidence="1" id="KW-0808">Transferase</keyword>
<protein>
    <submittedName>
        <fullName evidence="1">Acylneuraminate cytidylyltransferase</fullName>
    </submittedName>
</protein>
<name>A0A1F7RZ54_9BACT</name>
<dbReference type="Gene3D" id="3.90.550.10">
    <property type="entry name" value="Spore Coat Polysaccharide Biosynthesis Protein SpsA, Chain A"/>
    <property type="match status" value="1"/>
</dbReference>
<dbReference type="SUPFAM" id="SSF53448">
    <property type="entry name" value="Nucleotide-diphospho-sugar transferases"/>
    <property type="match status" value="1"/>
</dbReference>
<reference evidence="1 2" key="1">
    <citation type="journal article" date="2016" name="Nat. Commun.">
        <title>Thousands of microbial genomes shed light on interconnected biogeochemical processes in an aquifer system.</title>
        <authorList>
            <person name="Anantharaman K."/>
            <person name="Brown C.T."/>
            <person name="Hug L.A."/>
            <person name="Sharon I."/>
            <person name="Castelle C.J."/>
            <person name="Probst A.J."/>
            <person name="Thomas B.C."/>
            <person name="Singh A."/>
            <person name="Wilkins M.J."/>
            <person name="Karaoz U."/>
            <person name="Brodie E.L."/>
            <person name="Williams K.H."/>
            <person name="Hubbard S.S."/>
            <person name="Banfield J.F."/>
        </authorList>
    </citation>
    <scope>NUCLEOTIDE SEQUENCE [LARGE SCALE GENOMIC DNA]</scope>
</reference>
<accession>A0A1F7RZ54</accession>
<gene>
    <name evidence="1" type="ORF">A2W05_09735</name>
</gene>
<comment type="caution">
    <text evidence="1">The sequence shown here is derived from an EMBL/GenBank/DDBJ whole genome shotgun (WGS) entry which is preliminary data.</text>
</comment>
<organism evidence="1 2">
    <name type="scientific">Candidatus Schekmanbacteria bacterium RBG_16_38_10</name>
    <dbReference type="NCBI Taxonomy" id="1817879"/>
    <lineage>
        <taxon>Bacteria</taxon>
        <taxon>Candidatus Schekmaniibacteriota</taxon>
    </lineage>
</organism>
<dbReference type="Pfam" id="PF02348">
    <property type="entry name" value="CTP_transf_3"/>
    <property type="match status" value="1"/>
</dbReference>
<proteinExistence type="predicted"/>
<dbReference type="InterPro" id="IPR003329">
    <property type="entry name" value="Cytidylyl_trans"/>
</dbReference>